<evidence type="ECO:0000256" key="1">
    <source>
        <dbReference type="SAM" id="MobiDB-lite"/>
    </source>
</evidence>
<evidence type="ECO:0008006" key="6">
    <source>
        <dbReference type="Google" id="ProtNLM"/>
    </source>
</evidence>
<proteinExistence type="predicted"/>
<dbReference type="PANTHER" id="PTHR33344">
    <property type="entry name" value="OS02G0761600 PROTEIN"/>
    <property type="match status" value="1"/>
</dbReference>
<dbReference type="EMBL" id="ABEU02000027">
    <property type="protein sequence ID" value="PNR26192.1"/>
    <property type="molecule type" value="Genomic_DNA"/>
</dbReference>
<dbReference type="Gramene" id="Pp3c27_1800V3.1">
    <property type="protein sequence ID" value="Pp3c27_1800V3.1"/>
    <property type="gene ID" value="Pp3c27_1800"/>
</dbReference>
<sequence length="267" mass="29870">MREAMANSVDSSRTCKRVTVVLCAMVHVVVTVYVLSLLVESSSQGSTPLPDCLKSLNPYRIQKAKPTTKDEEYRKALIELRRQAAPLVLILRIKDIEAELAMADQEKNEIQAAKNIEKDEKDELEDQKELETGQRPPAVVDDPIGRIQRTLTPEKCQPELKTDFGGVAVRWGLTHHVNSAADCCKACSQQAAYAKSSQRKCNVWVFCPEKKGCSSPDGYEHKFGECWLKHADKPRGIVNDYSLIMRNKTAPPMPVLWMSGVIPFNGE</sequence>
<evidence type="ECO:0000313" key="4">
    <source>
        <dbReference type="EnsemblPlants" id="Pp3c27_1800V3.1"/>
    </source>
</evidence>
<feature type="compositionally biased region" description="Basic and acidic residues" evidence="1">
    <location>
        <begin position="115"/>
        <end position="132"/>
    </location>
</feature>
<dbReference type="EnsemblPlants" id="Pp3c27_1800V3.2">
    <property type="protein sequence ID" value="Pp3c27_1800V3.2"/>
    <property type="gene ID" value="Pp3c27_1800"/>
</dbReference>
<reference evidence="3 5" key="1">
    <citation type="journal article" date="2008" name="Science">
        <title>The Physcomitrella genome reveals evolutionary insights into the conquest of land by plants.</title>
        <authorList>
            <person name="Rensing S."/>
            <person name="Lang D."/>
            <person name="Zimmer A."/>
            <person name="Terry A."/>
            <person name="Salamov A."/>
            <person name="Shapiro H."/>
            <person name="Nishiyama T."/>
            <person name="Perroud P.-F."/>
            <person name="Lindquist E."/>
            <person name="Kamisugi Y."/>
            <person name="Tanahashi T."/>
            <person name="Sakakibara K."/>
            <person name="Fujita T."/>
            <person name="Oishi K."/>
            <person name="Shin-I T."/>
            <person name="Kuroki Y."/>
            <person name="Toyoda A."/>
            <person name="Suzuki Y."/>
            <person name="Hashimoto A."/>
            <person name="Yamaguchi K."/>
            <person name="Sugano A."/>
            <person name="Kohara Y."/>
            <person name="Fujiyama A."/>
            <person name="Anterola A."/>
            <person name="Aoki S."/>
            <person name="Ashton N."/>
            <person name="Barbazuk W.B."/>
            <person name="Barker E."/>
            <person name="Bennetzen J."/>
            <person name="Bezanilla M."/>
            <person name="Blankenship R."/>
            <person name="Cho S.H."/>
            <person name="Dutcher S."/>
            <person name="Estelle M."/>
            <person name="Fawcett J.A."/>
            <person name="Gundlach H."/>
            <person name="Hanada K."/>
            <person name="Heyl A."/>
            <person name="Hicks K.A."/>
            <person name="Hugh J."/>
            <person name="Lohr M."/>
            <person name="Mayer K."/>
            <person name="Melkozernov A."/>
            <person name="Murata T."/>
            <person name="Nelson D."/>
            <person name="Pils B."/>
            <person name="Prigge M."/>
            <person name="Reiss B."/>
            <person name="Renner T."/>
            <person name="Rombauts S."/>
            <person name="Rushton P."/>
            <person name="Sanderfoot A."/>
            <person name="Schween G."/>
            <person name="Shiu S.-H."/>
            <person name="Stueber K."/>
            <person name="Theodoulou F.L."/>
            <person name="Tu H."/>
            <person name="Van de Peer Y."/>
            <person name="Verrier P.J."/>
            <person name="Waters E."/>
            <person name="Wood A."/>
            <person name="Yang L."/>
            <person name="Cove D."/>
            <person name="Cuming A."/>
            <person name="Hasebe M."/>
            <person name="Lucas S."/>
            <person name="Mishler D.B."/>
            <person name="Reski R."/>
            <person name="Grigoriev I."/>
            <person name="Quatrano R.S."/>
            <person name="Boore J.L."/>
        </authorList>
    </citation>
    <scope>NUCLEOTIDE SEQUENCE [LARGE SCALE GENOMIC DNA]</scope>
    <source>
        <strain evidence="4 5">cv. Gransden 2004</strain>
    </source>
</reference>
<dbReference type="PANTHER" id="PTHR33344:SF1">
    <property type="entry name" value="OS06G0214100 PROTEIN"/>
    <property type="match status" value="1"/>
</dbReference>
<dbReference type="GeneID" id="112278344"/>
<dbReference type="PaxDb" id="3218-PP1S54_108V6.1"/>
<dbReference type="Gramene" id="Pp3c27_1800V3.2">
    <property type="protein sequence ID" value="Pp3c27_1800V3.2"/>
    <property type="gene ID" value="Pp3c27_1800"/>
</dbReference>
<protein>
    <recommendedName>
        <fullName evidence="6">Apple domain-containing protein</fullName>
    </recommendedName>
</protein>
<dbReference type="OrthoDB" id="508259at2759"/>
<dbReference type="Proteomes" id="UP000006727">
    <property type="component" value="Chromosome 27"/>
</dbReference>
<keyword evidence="5" id="KW-1185">Reference proteome</keyword>
<gene>
    <name evidence="4" type="primary">LOC112278344</name>
    <name evidence="3" type="ORF">PHYPA_030766</name>
</gene>
<dbReference type="EnsemblPlants" id="Pp3c27_1800V3.1">
    <property type="protein sequence ID" value="Pp3c27_1800V3.1"/>
    <property type="gene ID" value="Pp3c27_1800"/>
</dbReference>
<dbReference type="AlphaFoldDB" id="A0A2K1IA84"/>
<evidence type="ECO:0000313" key="5">
    <source>
        <dbReference type="Proteomes" id="UP000006727"/>
    </source>
</evidence>
<dbReference type="Gene3D" id="3.50.4.10">
    <property type="entry name" value="Hepatocyte Growth Factor"/>
    <property type="match status" value="1"/>
</dbReference>
<feature type="region of interest" description="Disordered" evidence="1">
    <location>
        <begin position="115"/>
        <end position="141"/>
    </location>
</feature>
<name>A0A2K1IA84_PHYPA</name>
<keyword evidence="2" id="KW-1133">Transmembrane helix</keyword>
<evidence type="ECO:0000313" key="3">
    <source>
        <dbReference type="EMBL" id="PNR26192.1"/>
    </source>
</evidence>
<keyword evidence="2" id="KW-0472">Membrane</keyword>
<evidence type="ECO:0000256" key="2">
    <source>
        <dbReference type="SAM" id="Phobius"/>
    </source>
</evidence>
<reference evidence="4" key="3">
    <citation type="submission" date="2020-12" db="UniProtKB">
        <authorList>
            <consortium name="EnsemblPlants"/>
        </authorList>
    </citation>
    <scope>IDENTIFICATION</scope>
</reference>
<keyword evidence="2" id="KW-0812">Transmembrane</keyword>
<accession>A0A2K1IA84</accession>
<reference evidence="3 5" key="2">
    <citation type="journal article" date="2018" name="Plant J.">
        <title>The Physcomitrella patens chromosome-scale assembly reveals moss genome structure and evolution.</title>
        <authorList>
            <person name="Lang D."/>
            <person name="Ullrich K.K."/>
            <person name="Murat F."/>
            <person name="Fuchs J."/>
            <person name="Jenkins J."/>
            <person name="Haas F.B."/>
            <person name="Piednoel M."/>
            <person name="Gundlach H."/>
            <person name="Van Bel M."/>
            <person name="Meyberg R."/>
            <person name="Vives C."/>
            <person name="Morata J."/>
            <person name="Symeonidi A."/>
            <person name="Hiss M."/>
            <person name="Muchero W."/>
            <person name="Kamisugi Y."/>
            <person name="Saleh O."/>
            <person name="Blanc G."/>
            <person name="Decker E.L."/>
            <person name="van Gessel N."/>
            <person name="Grimwood J."/>
            <person name="Hayes R.D."/>
            <person name="Graham S.W."/>
            <person name="Gunter L.E."/>
            <person name="McDaniel S.F."/>
            <person name="Hoernstein S.N.W."/>
            <person name="Larsson A."/>
            <person name="Li F.W."/>
            <person name="Perroud P.F."/>
            <person name="Phillips J."/>
            <person name="Ranjan P."/>
            <person name="Rokshar D.S."/>
            <person name="Rothfels C.J."/>
            <person name="Schneider L."/>
            <person name="Shu S."/>
            <person name="Stevenson D.W."/>
            <person name="Thummler F."/>
            <person name="Tillich M."/>
            <person name="Villarreal Aguilar J.C."/>
            <person name="Widiez T."/>
            <person name="Wong G.K."/>
            <person name="Wymore A."/>
            <person name="Zhang Y."/>
            <person name="Zimmer A.D."/>
            <person name="Quatrano R.S."/>
            <person name="Mayer K.F.X."/>
            <person name="Goodstein D."/>
            <person name="Casacuberta J.M."/>
            <person name="Vandepoele K."/>
            <person name="Reski R."/>
            <person name="Cuming A.C."/>
            <person name="Tuskan G.A."/>
            <person name="Maumus F."/>
            <person name="Salse J."/>
            <person name="Schmutz J."/>
            <person name="Rensing S.A."/>
        </authorList>
    </citation>
    <scope>NUCLEOTIDE SEQUENCE [LARGE SCALE GENOMIC DNA]</scope>
    <source>
        <strain evidence="4 5">cv. Gransden 2004</strain>
    </source>
</reference>
<feature type="transmembrane region" description="Helical" evidence="2">
    <location>
        <begin position="20"/>
        <end position="39"/>
    </location>
</feature>
<organism evidence="3">
    <name type="scientific">Physcomitrium patens</name>
    <name type="common">Spreading-leaved earth moss</name>
    <name type="synonym">Physcomitrella patens</name>
    <dbReference type="NCBI Taxonomy" id="3218"/>
    <lineage>
        <taxon>Eukaryota</taxon>
        <taxon>Viridiplantae</taxon>
        <taxon>Streptophyta</taxon>
        <taxon>Embryophyta</taxon>
        <taxon>Bryophyta</taxon>
        <taxon>Bryophytina</taxon>
        <taxon>Bryopsida</taxon>
        <taxon>Funariidae</taxon>
        <taxon>Funariales</taxon>
        <taxon>Funariaceae</taxon>
        <taxon>Physcomitrium</taxon>
    </lineage>
</organism>
<dbReference type="RefSeq" id="XP_024367450.1">
    <property type="nucleotide sequence ID" value="XM_024511682.2"/>
</dbReference>